<comment type="subcellular location">
    <subcellularLocation>
        <location evidence="1">Cell membrane</location>
        <topology evidence="1">Multi-pass membrane protein</topology>
    </subcellularLocation>
</comment>
<evidence type="ECO:0000256" key="5">
    <source>
        <dbReference type="SAM" id="Phobius"/>
    </source>
</evidence>
<keyword evidence="4 5" id="KW-0472">Membrane</keyword>
<keyword evidence="8" id="KW-1185">Reference proteome</keyword>
<dbReference type="InterPro" id="IPR020846">
    <property type="entry name" value="MFS_dom"/>
</dbReference>
<dbReference type="Pfam" id="PF07690">
    <property type="entry name" value="MFS_1"/>
    <property type="match status" value="1"/>
</dbReference>
<feature type="transmembrane region" description="Helical" evidence="5">
    <location>
        <begin position="12"/>
        <end position="31"/>
    </location>
</feature>
<dbReference type="Gene3D" id="1.20.1250.20">
    <property type="entry name" value="MFS general substrate transporter like domains"/>
    <property type="match status" value="1"/>
</dbReference>
<dbReference type="PROSITE" id="PS50850">
    <property type="entry name" value="MFS"/>
    <property type="match status" value="1"/>
</dbReference>
<evidence type="ECO:0000256" key="4">
    <source>
        <dbReference type="ARBA" id="ARBA00023136"/>
    </source>
</evidence>
<feature type="transmembrane region" description="Helical" evidence="5">
    <location>
        <begin position="62"/>
        <end position="84"/>
    </location>
</feature>
<accession>A0ABN2URK9</accession>
<organism evidence="7 8">
    <name type="scientific">Yaniella flava</name>
    <dbReference type="NCBI Taxonomy" id="287930"/>
    <lineage>
        <taxon>Bacteria</taxon>
        <taxon>Bacillati</taxon>
        <taxon>Actinomycetota</taxon>
        <taxon>Actinomycetes</taxon>
        <taxon>Micrococcales</taxon>
        <taxon>Micrococcaceae</taxon>
        <taxon>Yaniella</taxon>
    </lineage>
</organism>
<dbReference type="SUPFAM" id="SSF103473">
    <property type="entry name" value="MFS general substrate transporter"/>
    <property type="match status" value="1"/>
</dbReference>
<evidence type="ECO:0000313" key="8">
    <source>
        <dbReference type="Proteomes" id="UP001501461"/>
    </source>
</evidence>
<evidence type="ECO:0000313" key="7">
    <source>
        <dbReference type="EMBL" id="GAA2042202.1"/>
    </source>
</evidence>
<feature type="transmembrane region" description="Helical" evidence="5">
    <location>
        <begin position="124"/>
        <end position="141"/>
    </location>
</feature>
<gene>
    <name evidence="7" type="ORF">GCM10009720_23540</name>
</gene>
<dbReference type="EMBL" id="BAAAMN010000048">
    <property type="protein sequence ID" value="GAA2042202.1"/>
    <property type="molecule type" value="Genomic_DNA"/>
</dbReference>
<dbReference type="InterPro" id="IPR036259">
    <property type="entry name" value="MFS_trans_sf"/>
</dbReference>
<proteinExistence type="predicted"/>
<evidence type="ECO:0000256" key="1">
    <source>
        <dbReference type="ARBA" id="ARBA00004651"/>
    </source>
</evidence>
<dbReference type="Proteomes" id="UP001501461">
    <property type="component" value="Unassembled WGS sequence"/>
</dbReference>
<feature type="domain" description="Major facilitator superfamily (MFS) profile" evidence="6">
    <location>
        <begin position="1"/>
        <end position="163"/>
    </location>
</feature>
<name>A0ABN2URK9_9MICC</name>
<evidence type="ECO:0000259" key="6">
    <source>
        <dbReference type="PROSITE" id="PS50850"/>
    </source>
</evidence>
<dbReference type="InterPro" id="IPR011701">
    <property type="entry name" value="MFS"/>
</dbReference>
<sequence length="163" mass="16849">MGGLSDTGSAVAWVFLGAVGTLGAAAGDVGHRFGLRKSWRLAMLLMALGTALFAVFPHSSGIAWFGAAAFGLTYIELTSLLLIWGTNVYPYSPASGVGIAFLVIALGQAVGSPLMGMIAGAFDLRVAFLFASGIAVIGAFIKPVSARRSRTRTDVPTQVRDIA</sequence>
<protein>
    <recommendedName>
        <fullName evidence="6">Major facilitator superfamily (MFS) profile domain-containing protein</fullName>
    </recommendedName>
</protein>
<feature type="transmembrane region" description="Helical" evidence="5">
    <location>
        <begin position="96"/>
        <end position="118"/>
    </location>
</feature>
<evidence type="ECO:0000256" key="3">
    <source>
        <dbReference type="ARBA" id="ARBA00022989"/>
    </source>
</evidence>
<reference evidence="7 8" key="1">
    <citation type="journal article" date="2019" name="Int. J. Syst. Evol. Microbiol.">
        <title>The Global Catalogue of Microorganisms (GCM) 10K type strain sequencing project: providing services to taxonomists for standard genome sequencing and annotation.</title>
        <authorList>
            <consortium name="The Broad Institute Genomics Platform"/>
            <consortium name="The Broad Institute Genome Sequencing Center for Infectious Disease"/>
            <person name="Wu L."/>
            <person name="Ma J."/>
        </authorList>
    </citation>
    <scope>NUCLEOTIDE SEQUENCE [LARGE SCALE GENOMIC DNA]</scope>
    <source>
        <strain evidence="7 8">JCM 13595</strain>
    </source>
</reference>
<feature type="transmembrane region" description="Helical" evidence="5">
    <location>
        <begin position="38"/>
        <end position="56"/>
    </location>
</feature>
<keyword evidence="2 5" id="KW-0812">Transmembrane</keyword>
<comment type="caution">
    <text evidence="7">The sequence shown here is derived from an EMBL/GenBank/DDBJ whole genome shotgun (WGS) entry which is preliminary data.</text>
</comment>
<keyword evidence="3 5" id="KW-1133">Transmembrane helix</keyword>
<evidence type="ECO:0000256" key="2">
    <source>
        <dbReference type="ARBA" id="ARBA00022692"/>
    </source>
</evidence>